<protein>
    <submittedName>
        <fullName evidence="1">Uncharacterized protein</fullName>
    </submittedName>
</protein>
<dbReference type="Pfam" id="PF00071">
    <property type="entry name" value="Ras"/>
    <property type="match status" value="1"/>
</dbReference>
<keyword evidence="2" id="KW-1185">Reference proteome</keyword>
<evidence type="ECO:0000313" key="1">
    <source>
        <dbReference type="EMBL" id="CAD8158156.1"/>
    </source>
</evidence>
<organism evidence="1 2">
    <name type="scientific">Paramecium pentaurelia</name>
    <dbReference type="NCBI Taxonomy" id="43138"/>
    <lineage>
        <taxon>Eukaryota</taxon>
        <taxon>Sar</taxon>
        <taxon>Alveolata</taxon>
        <taxon>Ciliophora</taxon>
        <taxon>Intramacronucleata</taxon>
        <taxon>Oligohymenophorea</taxon>
        <taxon>Peniculida</taxon>
        <taxon>Parameciidae</taxon>
        <taxon>Paramecium</taxon>
    </lineage>
</organism>
<dbReference type="PROSITE" id="PS51419">
    <property type="entry name" value="RAB"/>
    <property type="match status" value="1"/>
</dbReference>
<dbReference type="GO" id="GO:0005525">
    <property type="term" value="F:GTP binding"/>
    <property type="evidence" value="ECO:0007669"/>
    <property type="project" value="InterPro"/>
</dbReference>
<sequence>MNSKKNTGFLTKIGYQEVAGALFIFDITCRNSFKSLDQLLKDYKLNTSSIVIILPANKIDLQEQRKVSKLEAAQFVFEYSLVYLETRAIDDYGIQQEMEQLATSTLIRNHKIIAIN</sequence>
<accession>A0A8S1U692</accession>
<dbReference type="InterPro" id="IPR050209">
    <property type="entry name" value="Rab_GTPases_membrane_traffic"/>
</dbReference>
<proteinExistence type="predicted"/>
<dbReference type="OrthoDB" id="9989112at2759"/>
<comment type="caution">
    <text evidence="1">The sequence shown here is derived from an EMBL/GenBank/DDBJ whole genome shotgun (WGS) entry which is preliminary data.</text>
</comment>
<dbReference type="EMBL" id="CAJJDO010000031">
    <property type="protein sequence ID" value="CAD8158156.1"/>
    <property type="molecule type" value="Genomic_DNA"/>
</dbReference>
<dbReference type="GO" id="GO:0003924">
    <property type="term" value="F:GTPase activity"/>
    <property type="evidence" value="ECO:0007669"/>
    <property type="project" value="InterPro"/>
</dbReference>
<reference evidence="1" key="1">
    <citation type="submission" date="2021-01" db="EMBL/GenBank/DDBJ databases">
        <authorList>
            <consortium name="Genoscope - CEA"/>
            <person name="William W."/>
        </authorList>
    </citation>
    <scope>NUCLEOTIDE SEQUENCE</scope>
</reference>
<dbReference type="PANTHER" id="PTHR47979">
    <property type="entry name" value="DRAB11-RELATED"/>
    <property type="match status" value="1"/>
</dbReference>
<name>A0A8S1U692_9CILI</name>
<evidence type="ECO:0000313" key="2">
    <source>
        <dbReference type="Proteomes" id="UP000689195"/>
    </source>
</evidence>
<dbReference type="AlphaFoldDB" id="A0A8S1U692"/>
<dbReference type="InterPro" id="IPR001806">
    <property type="entry name" value="Small_GTPase"/>
</dbReference>
<gene>
    <name evidence="1" type="ORF">PPENT_87.1.T0310197</name>
</gene>
<dbReference type="SMART" id="SM00175">
    <property type="entry name" value="RAB"/>
    <property type="match status" value="1"/>
</dbReference>
<dbReference type="Proteomes" id="UP000689195">
    <property type="component" value="Unassembled WGS sequence"/>
</dbReference>